<dbReference type="PATRIC" id="fig|1121318.3.peg.1492"/>
<dbReference type="Pfam" id="PF14262">
    <property type="entry name" value="Cthe_2159"/>
    <property type="match status" value="1"/>
</dbReference>
<protein>
    <recommendedName>
        <fullName evidence="4">Carbohydrate-binding domain-containing protein</fullName>
    </recommendedName>
</protein>
<proteinExistence type="predicted"/>
<feature type="compositionally biased region" description="Low complexity" evidence="1">
    <location>
        <begin position="307"/>
        <end position="318"/>
    </location>
</feature>
<dbReference type="PROSITE" id="PS51257">
    <property type="entry name" value="PROKAR_LIPOPROTEIN"/>
    <property type="match status" value="1"/>
</dbReference>
<dbReference type="STRING" id="36844.SAMN04488501_13117"/>
<feature type="region of interest" description="Disordered" evidence="1">
    <location>
        <begin position="285"/>
        <end position="327"/>
    </location>
</feature>
<gene>
    <name evidence="2" type="ORF">CLHOM_14840</name>
</gene>
<evidence type="ECO:0000313" key="3">
    <source>
        <dbReference type="Proteomes" id="UP000037043"/>
    </source>
</evidence>
<comment type="caution">
    <text evidence="2">The sequence shown here is derived from an EMBL/GenBank/DDBJ whole genome shotgun (WGS) entry which is preliminary data.</text>
</comment>
<sequence length="656" mass="67159">MNKKLISLVISVSLFSSLIGCTKQSSETAKSDSASTTTSNAAILSNINVTSGESETVGAANTFIELGSTTTITGSGATVEKNKITITSAGTYSIKGILTDGQIIVNAGDEDKVYIILNGVNITCSNSAPIYIKNSKKTVISLADNTKNYIKDGTSYVFEDKSTEEPNAAIYSKDELTFIGKGSLTVDANYKNGITSKDDLKIENGTITVNAKEDGLLGKDTVVVTNGTITINAGADGIKSTNAEDSKKGYVLIEGGKFNITSAQDGIQAETSALVKNGDITINSGGGSKNAVTKRENMNQPGMRQGSNSQNTNTTNTTESEESTSAKSIKAGVNIVTEGGTFNIDSSDDSLHSNNNLVINNGVFKIAAGDDAFHSDSTLTINKGTIDITKAYEGIESETITINGGNINLTTSDDGLNASGGNDSSGNTGDMDKNNISQNAGKPGSESAGNGIININGGNISVNASGDGVDSNGSIYMKAGTVIVNGPTNDGNGALDYNGTFEVKGGTLIAAGSSGMAQAPSTSSTVNSIKITLSSQSANTLVHIENEAGENILTFTPSKEYASVVVTSPSIKTGSTYKVYVGGSTTGTAKNGVYSDGTYTKGKEIGSVKISSTVSEVTQEGVTVNTRGGGGGQGGRMGGQKGQGKVDPNGMQPPQK</sequence>
<keyword evidence="3" id="KW-1185">Reference proteome</keyword>
<reference evidence="3" key="1">
    <citation type="submission" date="2015-08" db="EMBL/GenBank/DDBJ databases">
        <title>Genome sequence of the strict anaerobe Clostridium homopropionicum LuHBu1 (DSM 5847T).</title>
        <authorList>
            <person name="Poehlein A."/>
            <person name="Beck M."/>
            <person name="Schiel-Bengelsdorf B."/>
            <person name="Bengelsdorf F.R."/>
            <person name="Daniel R."/>
            <person name="Duerre P."/>
        </authorList>
    </citation>
    <scope>NUCLEOTIDE SEQUENCE [LARGE SCALE GENOMIC DNA]</scope>
    <source>
        <strain evidence="3">DSM 5847</strain>
    </source>
</reference>
<feature type="compositionally biased region" description="Low complexity" evidence="1">
    <location>
        <begin position="413"/>
        <end position="429"/>
    </location>
</feature>
<evidence type="ECO:0000313" key="2">
    <source>
        <dbReference type="EMBL" id="KOA20114.1"/>
    </source>
</evidence>
<accession>A0A0L6ZAW4</accession>
<dbReference type="AlphaFoldDB" id="A0A0L6ZAW4"/>
<name>A0A0L6ZAW4_9CLOT</name>
<dbReference type="InterPro" id="IPR025584">
    <property type="entry name" value="Cthe_2159"/>
</dbReference>
<organism evidence="2 3">
    <name type="scientific">Clostridium homopropionicum DSM 5847</name>
    <dbReference type="NCBI Taxonomy" id="1121318"/>
    <lineage>
        <taxon>Bacteria</taxon>
        <taxon>Bacillati</taxon>
        <taxon>Bacillota</taxon>
        <taxon>Clostridia</taxon>
        <taxon>Eubacteriales</taxon>
        <taxon>Clostridiaceae</taxon>
        <taxon>Clostridium</taxon>
    </lineage>
</organism>
<evidence type="ECO:0008006" key="4">
    <source>
        <dbReference type="Google" id="ProtNLM"/>
    </source>
</evidence>
<feature type="compositionally biased region" description="Gly residues" evidence="1">
    <location>
        <begin position="627"/>
        <end position="642"/>
    </location>
</feature>
<evidence type="ECO:0000256" key="1">
    <source>
        <dbReference type="SAM" id="MobiDB-lite"/>
    </source>
</evidence>
<dbReference type="EMBL" id="LHUR01000019">
    <property type="protein sequence ID" value="KOA20114.1"/>
    <property type="molecule type" value="Genomic_DNA"/>
</dbReference>
<dbReference type="RefSeq" id="WP_052221049.1">
    <property type="nucleotide sequence ID" value="NZ_LHUR01000019.1"/>
</dbReference>
<dbReference type="Proteomes" id="UP000037043">
    <property type="component" value="Unassembled WGS sequence"/>
</dbReference>
<feature type="region of interest" description="Disordered" evidence="1">
    <location>
        <begin position="619"/>
        <end position="656"/>
    </location>
</feature>
<feature type="region of interest" description="Disordered" evidence="1">
    <location>
        <begin position="413"/>
        <end position="448"/>
    </location>
</feature>